<feature type="domain" description="Glycosyl hydrolase 94 supersandwich" evidence="4">
    <location>
        <begin position="2067"/>
        <end position="2334"/>
    </location>
</feature>
<reference evidence="7 8" key="1">
    <citation type="submission" date="2016-10" db="EMBL/GenBank/DDBJ databases">
        <authorList>
            <person name="de Groot N.N."/>
        </authorList>
    </citation>
    <scope>NUCLEOTIDE SEQUENCE [LARGE SCALE GENOMIC DNA]</scope>
    <source>
        <strain evidence="7 8">DSM 18978</strain>
    </source>
</reference>
<organism evidence="7 8">
    <name type="scientific">Alkaliphilus peptidifermentans DSM 18978</name>
    <dbReference type="NCBI Taxonomy" id="1120976"/>
    <lineage>
        <taxon>Bacteria</taxon>
        <taxon>Bacillati</taxon>
        <taxon>Bacillota</taxon>
        <taxon>Clostridia</taxon>
        <taxon>Peptostreptococcales</taxon>
        <taxon>Natronincolaceae</taxon>
        <taxon>Alkaliphilus</taxon>
    </lineage>
</organism>
<evidence type="ECO:0000313" key="8">
    <source>
        <dbReference type="Proteomes" id="UP000198636"/>
    </source>
</evidence>
<feature type="domain" description="Glycosyl hydrolase 94 supersandwich" evidence="4">
    <location>
        <begin position="1568"/>
        <end position="1841"/>
    </location>
</feature>
<dbReference type="InterPro" id="IPR052047">
    <property type="entry name" value="GH94_Enzymes"/>
</dbReference>
<keyword evidence="8" id="KW-1185">Reference proteome</keyword>
<dbReference type="InterPro" id="IPR010383">
    <property type="entry name" value="Glyco_hydrolase_94_b-supersand"/>
</dbReference>
<protein>
    <submittedName>
        <fullName evidence="7">Cellobiose phosphorylase</fullName>
    </submittedName>
</protein>
<feature type="domain" description="Glycosyl hydrolase 94 catalytic" evidence="6">
    <location>
        <begin position="2348"/>
        <end position="2773"/>
    </location>
</feature>
<dbReference type="SUPFAM" id="SSF74650">
    <property type="entry name" value="Galactose mutarotase-like"/>
    <property type="match status" value="2"/>
</dbReference>
<evidence type="ECO:0000256" key="2">
    <source>
        <dbReference type="ARBA" id="ARBA00022679"/>
    </source>
</evidence>
<evidence type="ECO:0000256" key="3">
    <source>
        <dbReference type="SAM" id="Phobius"/>
    </source>
</evidence>
<proteinExistence type="predicted"/>
<dbReference type="SUPFAM" id="SSF48208">
    <property type="entry name" value="Six-hairpin glycosidases"/>
    <property type="match status" value="1"/>
</dbReference>
<feature type="domain" description="Glycoamylase-like" evidence="5">
    <location>
        <begin position="1314"/>
        <end position="1525"/>
    </location>
</feature>
<dbReference type="Gene3D" id="2.60.420.10">
    <property type="entry name" value="Maltose phosphorylase, domain 3"/>
    <property type="match status" value="1"/>
</dbReference>
<dbReference type="InterPro" id="IPR012341">
    <property type="entry name" value="6hp_glycosidase-like_sf"/>
</dbReference>
<feature type="transmembrane region" description="Helical" evidence="3">
    <location>
        <begin position="423"/>
        <end position="449"/>
    </location>
</feature>
<keyword evidence="1" id="KW-0328">Glycosyltransferase</keyword>
<dbReference type="CDD" id="cd11753">
    <property type="entry name" value="GH94N_ChvB_NdvB_2_like"/>
    <property type="match status" value="1"/>
</dbReference>
<dbReference type="OrthoDB" id="9769991at2"/>
<dbReference type="InterPro" id="IPR037824">
    <property type="entry name" value="GH94N_2_NdvB"/>
</dbReference>
<feature type="transmembrane region" description="Helical" evidence="3">
    <location>
        <begin position="393"/>
        <end position="417"/>
    </location>
</feature>
<dbReference type="GO" id="GO:0005975">
    <property type="term" value="P:carbohydrate metabolic process"/>
    <property type="evidence" value="ECO:0007669"/>
    <property type="project" value="InterPro"/>
</dbReference>
<dbReference type="SMART" id="SM01068">
    <property type="entry name" value="CBM_X"/>
    <property type="match status" value="2"/>
</dbReference>
<dbReference type="Pfam" id="PF10091">
    <property type="entry name" value="Glycoamylase"/>
    <property type="match status" value="1"/>
</dbReference>
<dbReference type="EMBL" id="FMUS01000025">
    <property type="protein sequence ID" value="SCY97010.1"/>
    <property type="molecule type" value="Genomic_DNA"/>
</dbReference>
<keyword evidence="3" id="KW-1133">Transmembrane helix</keyword>
<dbReference type="InterPro" id="IPR037018">
    <property type="entry name" value="GH65_N"/>
</dbReference>
<dbReference type="InterPro" id="IPR033432">
    <property type="entry name" value="GH94_catalytic"/>
</dbReference>
<sequence length="2851" mass="326322">MLSRLNFDEKKDKIISMKDILLNNEELEKHAQEIAKLHTVVKGKKSTKLLKRVDYSFKSIVDVYLELNKKNKTKNELTPASDWLLDNFYKIEEQVKEVKQILVNDRNSKFNILDKGFFKGYPRVYVIAMELVSHTDGRIDEEVIKHFVNAYQSVRVLSIEEIWSISLMLQISLIENIRIICEKIYNTEMDWLKAEEAATQSPEALINTIKENVGDIDRINSSYIEHLLRKLRHEGIDSGDITNFIEKKLSDYNMTVSRLIEDEHKSQAARKISIGNSITSINAIAAIDWNELSENLSIVEKILRSDPSKVYPLMDFESRDYYRSNVIEIASQYKLSEIQVAKEAIHLAEKNNKIEGNDKTAHVGYYIIDGGKQALIEALGVNRANDQLHSKTFASYISPILVITAIITSIMVYYVASTGTVDFMMYLLTIMIVLIPASDIGVVLTNWIYTKLSDPYFIPRFEYKEEIPVEATTLVVIPTLLPNPKRARELLEMLEVYYLANREENLYFALVGDFKDDTHEELAEDNEITNTALNGVKKLNQKYSKEKDLFYFFHRRRQYCQSQNRWMGWERKRGALIEMNQLIKGSESTSFTTVSGNIKDLADVKYVITLDADTILPLDTAKKLIGMMMHPLNKAIIDEKRGIVKEGYGLIQPKISNNIESVSKSIFTRIYGGEGGLDSYVTLYSDVYQDLFHEGIFTGKGIFDIEIFNKLLKEAIPDHTVLSHDLLEGSYLRTGLATDLELIDGFPSKYSSYMKRLHRWVRGDWQLIRWLPKTIKDRNGETVENPLTALSKWKIIDNLRRSLVAISILVLIIGAASFLPGSFMVWLLLALVTILMPFFTGLIDYIRDEAYNSTKKINCKKVNNGITSRIYHSILTFIFLPYEAAMMLDAIFRTIYRVVISKKNLLEWVTVADVEINLKGDIDSFINQMKAAIYISIAVLVKVLIIRPTNLIYILPIGILWTASPVIAYYTSKEIKDDQVKLPPEEEKELRRIARKTWAYFEDFVNEENFYLPPDNYQLDPENGVAHRTSPTNIGFFLMSVLAARDLGYLTTSKMVGELKNTVNTIKGMETWKGHLYNWYDTRTLKLLRPSYVSTVDSGNFITYLITVKAGLEEYLNNSLINTTLLQGILDTLHLTEEHEEIATVIEEALNSRMTLSQWHLTMEKISFYHKDNNKWEQKINSQIVSLKKEIEYFLPSREHLDTLEIFIDHDKLQKLLDVNISITDLDQLYGGILNEIRDTDYKDKETEHQLDGLKLQVEDLKQHTIAFINDIHQLMDEIQTIIDSTEFAPLYNPQRNLFSIGYNVEEERLTNSYYDLLASEVRTTSYIAIARKEIPKKHWFKMGRRLTLVNGCRGLVSWTGTMFEYFMPYLVMKNYKNTVWDETYETVIRAQKKFGQLKKVPWGVSESGYYAFDMQFNYQYQAFGVPDLGLKRGLIDYTVVSPYSTLLALPIKPKEVLSNMRSLIDEGLEGEYGLYEAIDYSPVVLKGNSKQIIKSFMAHHQGMIFVSLDNYFNNKVMQKRFHSQPIIKTAELLLQEKKSPHAILTNEYTKYIEPVEEKEYKHKKAVRVLGEPEGFPPKSHLLSNGQYSVMITASGSGYSRLNDMQITRWREDAIEDRYGSFIFIRNVKDDSIWSATYEPIYEKPDGYKVILSEDRAEFFCRNDVIETHTEIAVSPEDQAEIRKVTLTNHGNEEILLELTSYQEAVLNLQAADLAHPAFSNLFVTTEVLTQYNALLATRKKRELKDKERWMFHTITENSGGVGVFQYETTRGSFIGRSRTISNPAALTQPLTNTVGIAIDPILSLRKTVKIEGGRSVEVSFITGVGDSRDEMLELVRKYKDFSSISRGFQLAYTRSQVEASFLNLLPREIVTYQDMISELIYLSPLKRKFNKTLENNNKGQSGLWAYGISGDLPVLLVTIGNASEIDLVKEALKAHEYYRTKGLTVDLVILNEDESNYLQSLQGIILDLVMASHGRHIMDQRGGIFVRNASMMPQEDIYLLYTVARIILKGGQGSIGKQLSIIDDEERDLPREKKFPEKYTHYESKDEPLELDYFNGYGGFSRDGSEYVIKLKESINTPAPWINVVANEKFGFLVSESSAGAIWSENSRENKLTPWSNDPISDPPSEVVYIRDDDTGSYWSITPLPIREKENYIIHHGAGYTTFDHNSQGINQNLTMFVPKNEAVKLNIVTLKNTSNKTRKLTLTYYVRPVLGIAEELTQRFIKTWKTENGALALNNPYNSDFGGNIAFVGTTEEVTSFTCDRREFIGLNGSLAHPVGLKREGLANRIGAGLDPCIALQVTFKMEANEEKELGFFIGQEKNEAEVQQIITKYMNINSIRAELKNVQDFWRSSLDIVKVKTPDLSMDLMLNQWLLYQTVSCRLWARSAFYQSGGAYGYRDQLQDVMSMTHLFPQLVKKQILLHSEHQFLEGDVQHWWHPGAGEKGIRTRFSDDLLWLPFVTAEYIEKTKDYKLLQEEVYFLEEAPLQEGEDERYGIPQKSTEKASVYEHCIRAIERSLKFGENGIPLMGSGDWNDGMNTVGNEGKGESVWLGWFIYSILNKFAPLMEKMKDSKRAEDYLKVADKIAKAIEENAWDGEWYVRAFYDDGSPLGSSKNTECIIDSLAQSWSIISGGGNEERKIEAMKSVENYLIKKEEGMILLFTPPFDKSDQNPGYIKGYVPGVRENGGQYSHAAAWVINAYAAMGNGDKAWELFNMINPINHARTPLECATYKVEPYVMAADVYAVSPHVGRGGWTWYTGVAGWMYRIGIEYILGIKKKGNILSIEPCIPKEWNSYTIRYQFMDTSYIITVNNPKGVNGGVKEVKIDGKSHNVMEIQMENDGLLHEVEIVMGS</sequence>
<dbReference type="InterPro" id="IPR011013">
    <property type="entry name" value="Gal_mutarotase_sf_dom"/>
</dbReference>
<keyword evidence="3" id="KW-0812">Transmembrane</keyword>
<dbReference type="Gene3D" id="1.50.10.10">
    <property type="match status" value="1"/>
</dbReference>
<dbReference type="InterPro" id="IPR008928">
    <property type="entry name" value="6-hairpin_glycosidase_sf"/>
</dbReference>
<dbReference type="Gene3D" id="2.70.98.40">
    <property type="entry name" value="Glycoside hydrolase, family 65, N-terminal domain"/>
    <property type="match status" value="2"/>
</dbReference>
<dbReference type="GO" id="GO:0016757">
    <property type="term" value="F:glycosyltransferase activity"/>
    <property type="evidence" value="ECO:0007669"/>
    <property type="project" value="UniProtKB-KW"/>
</dbReference>
<dbReference type="Gene3D" id="1.50.10.140">
    <property type="match status" value="2"/>
</dbReference>
<evidence type="ECO:0000313" key="7">
    <source>
        <dbReference type="EMBL" id="SCY97010.1"/>
    </source>
</evidence>
<dbReference type="GO" id="GO:0030246">
    <property type="term" value="F:carbohydrate binding"/>
    <property type="evidence" value="ECO:0007669"/>
    <property type="project" value="InterPro"/>
</dbReference>
<dbReference type="InterPro" id="IPR037820">
    <property type="entry name" value="GH94N_NdvB"/>
</dbReference>
<dbReference type="PANTHER" id="PTHR37469:SF2">
    <property type="entry name" value="CELLOBIONIC ACID PHOSPHORYLASE"/>
    <property type="match status" value="1"/>
</dbReference>
<dbReference type="Proteomes" id="UP000198636">
    <property type="component" value="Unassembled WGS sequence"/>
</dbReference>
<name>A0A1G5KAH1_9FIRM</name>
<evidence type="ECO:0000259" key="4">
    <source>
        <dbReference type="Pfam" id="PF06165"/>
    </source>
</evidence>
<dbReference type="Pfam" id="PF06165">
    <property type="entry name" value="GH94_b-supersand"/>
    <property type="match status" value="2"/>
</dbReference>
<evidence type="ECO:0000256" key="1">
    <source>
        <dbReference type="ARBA" id="ARBA00022676"/>
    </source>
</evidence>
<dbReference type="PANTHER" id="PTHR37469">
    <property type="entry name" value="CELLOBIONIC ACID PHOSPHORYLASE-RELATED"/>
    <property type="match status" value="1"/>
</dbReference>
<dbReference type="InterPro" id="IPR019282">
    <property type="entry name" value="Glycoamylase-like_cons_dom"/>
</dbReference>
<feature type="transmembrane region" description="Helical" evidence="3">
    <location>
        <begin position="925"/>
        <end position="945"/>
    </location>
</feature>
<dbReference type="STRING" id="1120976.SAMN03080606_03315"/>
<gene>
    <name evidence="7" type="ORF">SAMN03080606_03315</name>
</gene>
<keyword evidence="2" id="KW-0808">Transferase</keyword>
<accession>A0A1G5KAH1</accession>
<feature type="transmembrane region" description="Helical" evidence="3">
    <location>
        <begin position="952"/>
        <end position="971"/>
    </location>
</feature>
<dbReference type="Pfam" id="PF17167">
    <property type="entry name" value="Glyco_hydro_94"/>
    <property type="match status" value="1"/>
</dbReference>
<feature type="transmembrane region" description="Helical" evidence="3">
    <location>
        <begin position="825"/>
        <end position="846"/>
    </location>
</feature>
<evidence type="ECO:0000259" key="5">
    <source>
        <dbReference type="Pfam" id="PF10091"/>
    </source>
</evidence>
<dbReference type="RefSeq" id="WP_143003112.1">
    <property type="nucleotide sequence ID" value="NZ_FMUS01000025.1"/>
</dbReference>
<evidence type="ECO:0000259" key="6">
    <source>
        <dbReference type="Pfam" id="PF17167"/>
    </source>
</evidence>
<keyword evidence="3" id="KW-0472">Membrane</keyword>
<feature type="transmembrane region" description="Helical" evidence="3">
    <location>
        <begin position="802"/>
        <end position="819"/>
    </location>
</feature>
<dbReference type="CDD" id="cd11756">
    <property type="entry name" value="GH94N_ChvB_NdvB_1_like"/>
    <property type="match status" value="1"/>
</dbReference>
<feature type="transmembrane region" description="Helical" evidence="3">
    <location>
        <begin position="870"/>
        <end position="896"/>
    </location>
</feature>